<dbReference type="NCBIfam" id="NF046065">
    <property type="entry name" value="MtxRegRemB"/>
    <property type="match status" value="1"/>
</dbReference>
<dbReference type="EMBL" id="VSSQ01000135">
    <property type="protein sequence ID" value="MPL80278.1"/>
    <property type="molecule type" value="Genomic_DNA"/>
</dbReference>
<gene>
    <name evidence="1" type="ORF">SDC9_26176</name>
</gene>
<dbReference type="AlphaFoldDB" id="A0A644UMJ6"/>
<dbReference type="InterPro" id="IPR007169">
    <property type="entry name" value="RemA-like"/>
</dbReference>
<comment type="caution">
    <text evidence="1">The sequence shown here is derived from an EMBL/GenBank/DDBJ whole genome shotgun (WGS) entry which is preliminary data.</text>
</comment>
<sequence length="82" mass="9539">MFLHLGNNYVIKTSDIIGIFDIRQKRTNLYKFFLKQKFEEGNVINLTDKYEPASCIVTTDKIILSGISSLTLKNRQDDFSLY</sequence>
<protein>
    <recommendedName>
        <fullName evidence="2">DUF370 domain-containing protein</fullName>
    </recommendedName>
</protein>
<reference evidence="1" key="1">
    <citation type="submission" date="2019-08" db="EMBL/GenBank/DDBJ databases">
        <authorList>
            <person name="Kucharzyk K."/>
            <person name="Murdoch R.W."/>
            <person name="Higgins S."/>
            <person name="Loffler F."/>
        </authorList>
    </citation>
    <scope>NUCLEOTIDE SEQUENCE</scope>
</reference>
<evidence type="ECO:0000313" key="1">
    <source>
        <dbReference type="EMBL" id="MPL80278.1"/>
    </source>
</evidence>
<name>A0A644UMJ6_9ZZZZ</name>
<dbReference type="Pfam" id="PF04025">
    <property type="entry name" value="RemA-like"/>
    <property type="match status" value="1"/>
</dbReference>
<proteinExistence type="predicted"/>
<evidence type="ECO:0008006" key="2">
    <source>
        <dbReference type="Google" id="ProtNLM"/>
    </source>
</evidence>
<accession>A0A644UMJ6</accession>
<organism evidence="1">
    <name type="scientific">bioreactor metagenome</name>
    <dbReference type="NCBI Taxonomy" id="1076179"/>
    <lineage>
        <taxon>unclassified sequences</taxon>
        <taxon>metagenomes</taxon>
        <taxon>ecological metagenomes</taxon>
    </lineage>
</organism>